<dbReference type="AlphaFoldDB" id="A0A4Q9KIF4"/>
<reference evidence="2 3" key="1">
    <citation type="submission" date="2019-01" db="EMBL/GenBank/DDBJ databases">
        <title>Lactibacter flavus gen. nov., sp. nov., a novel bacterium of the family Propionibacteriaceae isolated from raw milk and dairy products.</title>
        <authorList>
            <person name="Huptas C."/>
            <person name="Wenning M."/>
            <person name="Breitenwieser F."/>
            <person name="Doll E."/>
            <person name="Von Neubeck M."/>
            <person name="Busse H.-J."/>
            <person name="Scherer S."/>
        </authorList>
    </citation>
    <scope>NUCLEOTIDE SEQUENCE [LARGE SCALE GENOMIC DNA]</scope>
    <source>
        <strain evidence="2 3">DSM 22130</strain>
    </source>
</reference>
<evidence type="ECO:0000259" key="1">
    <source>
        <dbReference type="Pfam" id="PF04073"/>
    </source>
</evidence>
<feature type="domain" description="YbaK/aminoacyl-tRNA synthetase-associated" evidence="1">
    <location>
        <begin position="41"/>
        <end position="164"/>
    </location>
</feature>
<protein>
    <recommendedName>
        <fullName evidence="1">YbaK/aminoacyl-tRNA synthetase-associated domain-containing protein</fullName>
    </recommendedName>
</protein>
<dbReference type="PANTHER" id="PTHR30411:SF1">
    <property type="entry name" value="CYTOPLASMIC PROTEIN"/>
    <property type="match status" value="1"/>
</dbReference>
<dbReference type="GO" id="GO:0002161">
    <property type="term" value="F:aminoacyl-tRNA deacylase activity"/>
    <property type="evidence" value="ECO:0007669"/>
    <property type="project" value="InterPro"/>
</dbReference>
<dbReference type="EMBL" id="SDMR01000024">
    <property type="protein sequence ID" value="TBT92105.1"/>
    <property type="molecule type" value="Genomic_DNA"/>
</dbReference>
<evidence type="ECO:0000313" key="3">
    <source>
        <dbReference type="Proteomes" id="UP000291933"/>
    </source>
</evidence>
<keyword evidence="3" id="KW-1185">Reference proteome</keyword>
<comment type="caution">
    <text evidence="2">The sequence shown here is derived from an EMBL/GenBank/DDBJ whole genome shotgun (WGS) entry which is preliminary data.</text>
</comment>
<dbReference type="Gene3D" id="3.90.960.10">
    <property type="entry name" value="YbaK/aminoacyl-tRNA synthetase-associated domain"/>
    <property type="match status" value="1"/>
</dbReference>
<sequence length="176" mass="18519">MAPIYDALTLVPADQRLDLVAPPVAAALAYIPDAMVAAIDPGLADTEAFCAAYGVPLESSVNAVVVKGVRAGAERFVVCMTPATKRVDVNNVVRRRLDARRASFAPMDEACALTGMEYGGITPVGAPVEWPIWVDPDAVALDWVCIGSGIRGSKLFIPGRAFLDLPNAEAVQGLAR</sequence>
<dbReference type="InterPro" id="IPR007214">
    <property type="entry name" value="YbaK/aa-tRNA-synth-assoc-dom"/>
</dbReference>
<dbReference type="RefSeq" id="WP_131173121.1">
    <property type="nucleotide sequence ID" value="NZ_FXTL01000028.1"/>
</dbReference>
<dbReference type="SUPFAM" id="SSF55826">
    <property type="entry name" value="YbaK/ProRS associated domain"/>
    <property type="match status" value="1"/>
</dbReference>
<dbReference type="Proteomes" id="UP000291933">
    <property type="component" value="Unassembled WGS sequence"/>
</dbReference>
<accession>A0A4Q9KIF4</accession>
<gene>
    <name evidence="2" type="ORF">ET996_13685</name>
</gene>
<dbReference type="OrthoDB" id="9796920at2"/>
<dbReference type="Pfam" id="PF04073">
    <property type="entry name" value="tRNA_edit"/>
    <property type="match status" value="1"/>
</dbReference>
<dbReference type="InterPro" id="IPR036754">
    <property type="entry name" value="YbaK/aa-tRNA-synt-asso_dom_sf"/>
</dbReference>
<organism evidence="2 3">
    <name type="scientific">Propioniciclava tarda</name>
    <dbReference type="NCBI Taxonomy" id="433330"/>
    <lineage>
        <taxon>Bacteria</taxon>
        <taxon>Bacillati</taxon>
        <taxon>Actinomycetota</taxon>
        <taxon>Actinomycetes</taxon>
        <taxon>Propionibacteriales</taxon>
        <taxon>Propionibacteriaceae</taxon>
        <taxon>Propioniciclava</taxon>
    </lineage>
</organism>
<evidence type="ECO:0000313" key="2">
    <source>
        <dbReference type="EMBL" id="TBT92105.1"/>
    </source>
</evidence>
<dbReference type="PANTHER" id="PTHR30411">
    <property type="entry name" value="CYTOPLASMIC PROTEIN"/>
    <property type="match status" value="1"/>
</dbReference>
<name>A0A4Q9KIF4_PROTD</name>
<proteinExistence type="predicted"/>